<dbReference type="SUPFAM" id="SSF116734">
    <property type="entry name" value="DNA methylase specificity domain"/>
    <property type="match status" value="1"/>
</dbReference>
<reference evidence="8 9" key="1">
    <citation type="submission" date="2024-10" db="EMBL/GenBank/DDBJ databases">
        <title>Whole genome of Pseudomonas sp Strain RB5.</title>
        <authorList>
            <person name="Selami N."/>
        </authorList>
    </citation>
    <scope>NUCLEOTIDE SEQUENCE [LARGE SCALE GENOMIC DNA]</scope>
    <source>
        <strain evidence="8 9">RB5</strain>
    </source>
</reference>
<keyword evidence="9" id="KW-1185">Reference proteome</keyword>
<dbReference type="Proteomes" id="UP001605918">
    <property type="component" value="Unassembled WGS sequence"/>
</dbReference>
<dbReference type="Pfam" id="PF02384">
    <property type="entry name" value="N6_Mtase"/>
    <property type="match status" value="1"/>
</dbReference>
<evidence type="ECO:0000256" key="1">
    <source>
        <dbReference type="ARBA" id="ARBA00006594"/>
    </source>
</evidence>
<dbReference type="SUPFAM" id="SSF53335">
    <property type="entry name" value="S-adenosyl-L-methionine-dependent methyltransferases"/>
    <property type="match status" value="1"/>
</dbReference>
<evidence type="ECO:0000259" key="6">
    <source>
        <dbReference type="Pfam" id="PF02384"/>
    </source>
</evidence>
<comment type="similarity">
    <text evidence="2">Belongs to the type-I restriction system S methylase family.</text>
</comment>
<evidence type="ECO:0000256" key="3">
    <source>
        <dbReference type="ARBA" id="ARBA00022747"/>
    </source>
</evidence>
<accession>A0ABW7DEN8</accession>
<evidence type="ECO:0000313" key="8">
    <source>
        <dbReference type="EMBL" id="MFG6206511.1"/>
    </source>
</evidence>
<comment type="caution">
    <text evidence="8">The sequence shown here is derived from an EMBL/GenBank/DDBJ whole genome shotgun (WGS) entry which is preliminary data.</text>
</comment>
<keyword evidence="4" id="KW-0238">DNA-binding</keyword>
<name>A0ABW7DEN8_9PSED</name>
<sequence length="720" mass="79698">MNENQAVQRIHAYLTHELGYPTELIQREYQTSRNARLDLVVMLDGRIRIVCEAKRLDNLPRDSRLLPFDALIRQIQFAAIEVGARFFLVSDGQQMLWFETDESGRPLRLATPKTYRDMVYGGSDSQSRASRIAGVRRTLRNILELSRQQRWSPEALALIFYAHLQRRRGREMFCDLLVGGSHSQAALAAARSEWPGASDTGFEETLAFVARQDLTPPRAYEEALDLLNTSALDKLAPADALPLLDEILSRYPKSSGATRLPRWTADLLVRLADIEPGDRVLDLHCGLGNLSAAVRLAGTTPPSHMVLFARHATDAMWACVQQLVFGADLPSISIGDPLKSTRPPYRQEDLSDRIFVAPPFGLTVRHERFSDRQGGVLSSPEAYIHHALTRLSPTGRIVALLPNGPLGNPDRSQLQELLLRNGLQAVLDVGTFQPDSGVAASVVVLDKSAPSRDVLFFAKAQNRQKQDSFDCTSLPGLPHVLERFRSWMQNYDVGDDDLGLTATATPAQGVLSAGPYLARQAQRQLPLASFKHHSLESLALVTKGGAIRRSKDAGDVVFIGPGAIRPLEIQLDPMDRADDAEVQQYPKAVANEGDIVMNGLSTYLGAAALIESGRFPINRHIFRIRVYNALVLPEYLAIAINSRYVHEALIARAGGSVMTMLRLEALKQVLIPVPPQNIQAEIVRRVAFAKEERDVVERSLQQKEQALSVLVRDLDLGETV</sequence>
<feature type="domain" description="DNA methylase adenine-specific" evidence="6">
    <location>
        <begin position="253"/>
        <end position="467"/>
    </location>
</feature>
<organism evidence="8 9">
    <name type="scientific">Pseudomonas retamae</name>
    <dbReference type="NCBI Taxonomy" id="702110"/>
    <lineage>
        <taxon>Bacteria</taxon>
        <taxon>Pseudomonadati</taxon>
        <taxon>Pseudomonadota</taxon>
        <taxon>Gammaproteobacteria</taxon>
        <taxon>Pseudomonadales</taxon>
        <taxon>Pseudomonadaceae</taxon>
        <taxon>Pseudomonas</taxon>
    </lineage>
</organism>
<dbReference type="InterPro" id="IPR052021">
    <property type="entry name" value="Type-I_RS_S_subunit"/>
</dbReference>
<feature type="domain" description="Type I restriction enzyme R protein N-terminal" evidence="7">
    <location>
        <begin position="6"/>
        <end position="102"/>
    </location>
</feature>
<protein>
    <submittedName>
        <fullName evidence="8">Type I restriction enzyme HsdR N-terminal domain-containing protein</fullName>
    </submittedName>
</protein>
<evidence type="ECO:0000256" key="2">
    <source>
        <dbReference type="ARBA" id="ARBA00010923"/>
    </source>
</evidence>
<dbReference type="PANTHER" id="PTHR30408:SF12">
    <property type="entry name" value="TYPE I RESTRICTION ENZYME MJAVIII SPECIFICITY SUBUNIT"/>
    <property type="match status" value="1"/>
</dbReference>
<evidence type="ECO:0000313" key="9">
    <source>
        <dbReference type="Proteomes" id="UP001605918"/>
    </source>
</evidence>
<dbReference type="PANTHER" id="PTHR30408">
    <property type="entry name" value="TYPE-1 RESTRICTION ENZYME ECOKI SPECIFICITY PROTEIN"/>
    <property type="match status" value="1"/>
</dbReference>
<dbReference type="InterPro" id="IPR029063">
    <property type="entry name" value="SAM-dependent_MTases_sf"/>
</dbReference>
<dbReference type="InterPro" id="IPR029464">
    <property type="entry name" value="HSDR_N"/>
</dbReference>
<dbReference type="Gene3D" id="3.90.220.20">
    <property type="entry name" value="DNA methylase specificity domains"/>
    <property type="match status" value="1"/>
</dbReference>
<dbReference type="EMBL" id="JBIEIL010000009">
    <property type="protein sequence ID" value="MFG6206511.1"/>
    <property type="molecule type" value="Genomic_DNA"/>
</dbReference>
<feature type="domain" description="Type I restriction modification DNA specificity" evidence="5">
    <location>
        <begin position="550"/>
        <end position="685"/>
    </location>
</feature>
<evidence type="ECO:0000256" key="4">
    <source>
        <dbReference type="ARBA" id="ARBA00023125"/>
    </source>
</evidence>
<keyword evidence="3" id="KW-0680">Restriction system</keyword>
<dbReference type="Pfam" id="PF13588">
    <property type="entry name" value="HSDR_N_2"/>
    <property type="match status" value="1"/>
</dbReference>
<dbReference type="InterPro" id="IPR003356">
    <property type="entry name" value="DNA_methylase_A-5"/>
</dbReference>
<gene>
    <name evidence="8" type="ORF">ACGSLL_19295</name>
</gene>
<proteinExistence type="inferred from homology"/>
<evidence type="ECO:0000259" key="5">
    <source>
        <dbReference type="Pfam" id="PF01420"/>
    </source>
</evidence>
<evidence type="ECO:0000259" key="7">
    <source>
        <dbReference type="Pfam" id="PF13588"/>
    </source>
</evidence>
<dbReference type="InterPro" id="IPR044946">
    <property type="entry name" value="Restrct_endonuc_typeI_TRD_sf"/>
</dbReference>
<dbReference type="RefSeq" id="WP_394507547.1">
    <property type="nucleotide sequence ID" value="NZ_JBIEIL010000009.1"/>
</dbReference>
<comment type="similarity">
    <text evidence="1">Belongs to the N(4)/N(6)-methyltransferase family.</text>
</comment>
<dbReference type="Pfam" id="PF01420">
    <property type="entry name" value="Methylase_S"/>
    <property type="match status" value="1"/>
</dbReference>
<dbReference type="InterPro" id="IPR000055">
    <property type="entry name" value="Restrct_endonuc_typeI_TRD"/>
</dbReference>
<dbReference type="Gene3D" id="3.40.50.150">
    <property type="entry name" value="Vaccinia Virus protein VP39"/>
    <property type="match status" value="1"/>
</dbReference>